<dbReference type="Proteomes" id="UP001241226">
    <property type="component" value="Chromosome 2"/>
</dbReference>
<name>A0A9X4FDU1_9VIBR</name>
<reference evidence="1 4" key="1">
    <citation type="submission" date="2022-02" db="EMBL/GenBank/DDBJ databases">
        <title>Emergence and expansion in Europe of a Vibrio aestuarianus clonal complex pathogenic for oysters.</title>
        <authorList>
            <person name="Mesnil A."/>
            <person name="Travers M.-A."/>
        </authorList>
    </citation>
    <scope>NUCLEOTIDE SEQUENCE</scope>
    <source>
        <strain evidence="1">19_064_15T1</strain>
        <strain evidence="2 4">U17</strain>
    </source>
</reference>
<evidence type="ECO:0000313" key="2">
    <source>
        <dbReference type="EMBL" id="WGK86928.1"/>
    </source>
</evidence>
<dbReference type="EMBL" id="CP118712">
    <property type="protein sequence ID" value="WGK86928.1"/>
    <property type="molecule type" value="Genomic_DNA"/>
</dbReference>
<protein>
    <submittedName>
        <fullName evidence="1">Uncharacterized protein</fullName>
    </submittedName>
</protein>
<dbReference type="Proteomes" id="UP001140978">
    <property type="component" value="Unassembled WGS sequence"/>
</dbReference>
<dbReference type="EMBL" id="JAKNAX010000015">
    <property type="protein sequence ID" value="MDE1346296.1"/>
    <property type="molecule type" value="Genomic_DNA"/>
</dbReference>
<evidence type="ECO:0000313" key="4">
    <source>
        <dbReference type="Proteomes" id="UP001241226"/>
    </source>
</evidence>
<organism evidence="1 3">
    <name type="scientific">Vibrio aestuarianus</name>
    <dbReference type="NCBI Taxonomy" id="28171"/>
    <lineage>
        <taxon>Bacteria</taxon>
        <taxon>Pseudomonadati</taxon>
        <taxon>Pseudomonadota</taxon>
        <taxon>Gammaproteobacteria</taxon>
        <taxon>Vibrionales</taxon>
        <taxon>Vibrionaceae</taxon>
        <taxon>Vibrio</taxon>
    </lineage>
</organism>
<dbReference type="AlphaFoldDB" id="A0A9X4FDU1"/>
<proteinExistence type="predicted"/>
<sequence length="137" mass="15947">MKRNSSLITHCHLQGKEFDPYQMFKSKCQRLSWSSVAESEVFIDKQAVIEWFATWSNYSDQTLKSVLVDGILDNQFNNITFILTLIQEGDFATMTSKQAYQILYEFVINTPKGIQEWIDEIDFKMSCDVLALLSKNR</sequence>
<gene>
    <name evidence="1" type="ORF">L9X51_07635</name>
    <name evidence="2" type="ORF">PYE67_18485</name>
</gene>
<evidence type="ECO:0000313" key="3">
    <source>
        <dbReference type="Proteomes" id="UP001140978"/>
    </source>
</evidence>
<evidence type="ECO:0000313" key="1">
    <source>
        <dbReference type="EMBL" id="MDE1346296.1"/>
    </source>
</evidence>
<dbReference type="RefSeq" id="WP_176313692.1">
    <property type="nucleotide sequence ID" value="NZ_CALYLG010000372.1"/>
</dbReference>
<accession>A0A9X4FDU1</accession>